<dbReference type="Proteomes" id="UP000076858">
    <property type="component" value="Unassembled WGS sequence"/>
</dbReference>
<dbReference type="EMBL" id="LRGB01001764">
    <property type="protein sequence ID" value="KZS10626.1"/>
    <property type="molecule type" value="Genomic_DNA"/>
</dbReference>
<evidence type="ECO:0000313" key="2">
    <source>
        <dbReference type="Proteomes" id="UP000076858"/>
    </source>
</evidence>
<gene>
    <name evidence="1" type="ORF">APZ42_024933</name>
</gene>
<reference evidence="1 2" key="1">
    <citation type="submission" date="2016-03" db="EMBL/GenBank/DDBJ databases">
        <title>EvidentialGene: Evidence-directed Construction of Genes on Genomes.</title>
        <authorList>
            <person name="Gilbert D.G."/>
            <person name="Choi J.-H."/>
            <person name="Mockaitis K."/>
            <person name="Colbourne J."/>
            <person name="Pfrender M."/>
        </authorList>
    </citation>
    <scope>NUCLEOTIDE SEQUENCE [LARGE SCALE GENOMIC DNA]</scope>
    <source>
        <strain evidence="1 2">Xinb3</strain>
        <tissue evidence="1">Complete organism</tissue>
    </source>
</reference>
<sequence>MPDATTRIGTFSLYLLSDNVFISLGAVPIRSPTVCKNTTVEKISSSC</sequence>
<proteinExistence type="predicted"/>
<protein>
    <submittedName>
        <fullName evidence="1">Uncharacterized protein</fullName>
    </submittedName>
</protein>
<keyword evidence="2" id="KW-1185">Reference proteome</keyword>
<comment type="caution">
    <text evidence="1">The sequence shown here is derived from an EMBL/GenBank/DDBJ whole genome shotgun (WGS) entry which is preliminary data.</text>
</comment>
<accession>A0A164TPE0</accession>
<evidence type="ECO:0000313" key="1">
    <source>
        <dbReference type="EMBL" id="KZS10626.1"/>
    </source>
</evidence>
<name>A0A164TPE0_9CRUS</name>
<organism evidence="1 2">
    <name type="scientific">Daphnia magna</name>
    <dbReference type="NCBI Taxonomy" id="35525"/>
    <lineage>
        <taxon>Eukaryota</taxon>
        <taxon>Metazoa</taxon>
        <taxon>Ecdysozoa</taxon>
        <taxon>Arthropoda</taxon>
        <taxon>Crustacea</taxon>
        <taxon>Branchiopoda</taxon>
        <taxon>Diplostraca</taxon>
        <taxon>Cladocera</taxon>
        <taxon>Anomopoda</taxon>
        <taxon>Daphniidae</taxon>
        <taxon>Daphnia</taxon>
    </lineage>
</organism>
<dbReference type="AlphaFoldDB" id="A0A164TPE0"/>